<keyword evidence="2" id="KW-1185">Reference proteome</keyword>
<organism evidence="1 2">
    <name type="scientific">Mytilus coruscus</name>
    <name type="common">Sea mussel</name>
    <dbReference type="NCBI Taxonomy" id="42192"/>
    <lineage>
        <taxon>Eukaryota</taxon>
        <taxon>Metazoa</taxon>
        <taxon>Spiralia</taxon>
        <taxon>Lophotrochozoa</taxon>
        <taxon>Mollusca</taxon>
        <taxon>Bivalvia</taxon>
        <taxon>Autobranchia</taxon>
        <taxon>Pteriomorphia</taxon>
        <taxon>Mytilida</taxon>
        <taxon>Mytiloidea</taxon>
        <taxon>Mytilidae</taxon>
        <taxon>Mytilinae</taxon>
        <taxon>Mytilus</taxon>
    </lineage>
</organism>
<dbReference type="AlphaFoldDB" id="A0A6J8EVP3"/>
<dbReference type="EMBL" id="CACVKT020010047">
    <property type="protein sequence ID" value="CAC5424594.1"/>
    <property type="molecule type" value="Genomic_DNA"/>
</dbReference>
<gene>
    <name evidence="1" type="ORF">MCOR_56487</name>
</gene>
<evidence type="ECO:0000313" key="2">
    <source>
        <dbReference type="Proteomes" id="UP000507470"/>
    </source>
</evidence>
<proteinExistence type="predicted"/>
<sequence>MIQLFLQQTVPYSAVLTLKNARSASFSVKPSHEKVKNEKKMPTETKAKQRLDYMTTIQLKERIINSKEIRTLKRNMDGLTEQIEKLTPLSGVILDAGVSKSFNEIKKNNNHISLSQFKENSPQHIFWKQQFEAATKSNLKQMRWHLTLLRWYIALHAKSPAAYRMITNSNVLCCRMRICLEITPILLAPALVGTLM</sequence>
<reference evidence="1 2" key="1">
    <citation type="submission" date="2020-06" db="EMBL/GenBank/DDBJ databases">
        <authorList>
            <person name="Li R."/>
            <person name="Bekaert M."/>
        </authorList>
    </citation>
    <scope>NUCLEOTIDE SEQUENCE [LARGE SCALE GENOMIC DNA]</scope>
    <source>
        <strain evidence="2">wild</strain>
    </source>
</reference>
<evidence type="ECO:0000313" key="1">
    <source>
        <dbReference type="EMBL" id="CAC5424594.1"/>
    </source>
</evidence>
<dbReference type="Proteomes" id="UP000507470">
    <property type="component" value="Unassembled WGS sequence"/>
</dbReference>
<dbReference type="OrthoDB" id="2441813at2759"/>
<accession>A0A6J8EVP3</accession>
<protein>
    <submittedName>
        <fullName evidence="1">Uncharacterized protein</fullName>
    </submittedName>
</protein>
<name>A0A6J8EVP3_MYTCO</name>